<evidence type="ECO:0000313" key="1">
    <source>
        <dbReference type="EMBL" id="SDW78003.1"/>
    </source>
</evidence>
<keyword evidence="2" id="KW-1185">Reference proteome</keyword>
<dbReference type="STRING" id="356660.SAMN05444336_102327"/>
<dbReference type="OrthoDB" id="9806524at2"/>
<dbReference type="Proteomes" id="UP000199118">
    <property type="component" value="Unassembled WGS sequence"/>
</dbReference>
<dbReference type="Pfam" id="PF07277">
    <property type="entry name" value="SapC"/>
    <property type="match status" value="1"/>
</dbReference>
<evidence type="ECO:0000313" key="2">
    <source>
        <dbReference type="Proteomes" id="UP000199118"/>
    </source>
</evidence>
<sequence length="266" mass="27734">MSDLVSEAARPGAAASQLPQFYAGAEPLDRNRHAGLRLRPHAGFAFAASANAVPLLIGEFALAAVSMPIVFAGQGEVVRPVAVTGLRQGRNLFVGAEGVWAKGVHIPAHLRRVPFLLLTAPAAPGAETDAPRLLLGIDPHSPRFSEDPTEPDAASLFVDGEPSPETLNARDFCLAHHRDVEATNRAADALSAAGVLVAQQGKVELSGGEILRLTDFKVVDEAKLNALPDAEIAKLRASGALAAAYCHLVSLNSFPALSARLAEQGG</sequence>
<organism evidence="1 2">
    <name type="scientific">Albimonas donghaensis</name>
    <dbReference type="NCBI Taxonomy" id="356660"/>
    <lineage>
        <taxon>Bacteria</taxon>
        <taxon>Pseudomonadati</taxon>
        <taxon>Pseudomonadota</taxon>
        <taxon>Alphaproteobacteria</taxon>
        <taxon>Rhodobacterales</taxon>
        <taxon>Paracoccaceae</taxon>
        <taxon>Albimonas</taxon>
    </lineage>
</organism>
<reference evidence="1 2" key="1">
    <citation type="submission" date="2016-10" db="EMBL/GenBank/DDBJ databases">
        <authorList>
            <person name="de Groot N.N."/>
        </authorList>
    </citation>
    <scope>NUCLEOTIDE SEQUENCE [LARGE SCALE GENOMIC DNA]</scope>
    <source>
        <strain evidence="1 2">DSM 17890</strain>
    </source>
</reference>
<name>A0A1H2WBE3_9RHOB</name>
<dbReference type="AlphaFoldDB" id="A0A1H2WBE3"/>
<dbReference type="InterPro" id="IPR010836">
    <property type="entry name" value="SapC"/>
</dbReference>
<accession>A0A1H2WBE3</accession>
<gene>
    <name evidence="1" type="ORF">SAMN05444336_102327</name>
</gene>
<proteinExistence type="predicted"/>
<dbReference type="EMBL" id="FNMZ01000002">
    <property type="protein sequence ID" value="SDW78003.1"/>
    <property type="molecule type" value="Genomic_DNA"/>
</dbReference>
<dbReference type="RefSeq" id="WP_092680591.1">
    <property type="nucleotide sequence ID" value="NZ_FNMZ01000002.1"/>
</dbReference>
<protein>
    <submittedName>
        <fullName evidence="1">SapC protein</fullName>
    </submittedName>
</protein>